<evidence type="ECO:0000256" key="1">
    <source>
        <dbReference type="SAM" id="MobiDB-lite"/>
    </source>
</evidence>
<feature type="region of interest" description="Disordered" evidence="1">
    <location>
        <begin position="1"/>
        <end position="34"/>
    </location>
</feature>
<feature type="compositionally biased region" description="Polar residues" evidence="1">
    <location>
        <begin position="14"/>
        <end position="23"/>
    </location>
</feature>
<accession>A0AAN9E0Z6</accession>
<organism evidence="2 3">
    <name type="scientific">Crotalaria pallida</name>
    <name type="common">Smooth rattlebox</name>
    <name type="synonym">Crotalaria striata</name>
    <dbReference type="NCBI Taxonomy" id="3830"/>
    <lineage>
        <taxon>Eukaryota</taxon>
        <taxon>Viridiplantae</taxon>
        <taxon>Streptophyta</taxon>
        <taxon>Embryophyta</taxon>
        <taxon>Tracheophyta</taxon>
        <taxon>Spermatophyta</taxon>
        <taxon>Magnoliopsida</taxon>
        <taxon>eudicotyledons</taxon>
        <taxon>Gunneridae</taxon>
        <taxon>Pentapetalae</taxon>
        <taxon>rosids</taxon>
        <taxon>fabids</taxon>
        <taxon>Fabales</taxon>
        <taxon>Fabaceae</taxon>
        <taxon>Papilionoideae</taxon>
        <taxon>50 kb inversion clade</taxon>
        <taxon>genistoids sensu lato</taxon>
        <taxon>core genistoids</taxon>
        <taxon>Crotalarieae</taxon>
        <taxon>Crotalaria</taxon>
    </lineage>
</organism>
<feature type="region of interest" description="Disordered" evidence="1">
    <location>
        <begin position="156"/>
        <end position="196"/>
    </location>
</feature>
<dbReference type="Proteomes" id="UP001372338">
    <property type="component" value="Unassembled WGS sequence"/>
</dbReference>
<proteinExistence type="predicted"/>
<feature type="compositionally biased region" description="Basic and acidic residues" evidence="1">
    <location>
        <begin position="109"/>
        <end position="120"/>
    </location>
</feature>
<evidence type="ECO:0000313" key="2">
    <source>
        <dbReference type="EMBL" id="KAK7243536.1"/>
    </source>
</evidence>
<sequence>MAKKRGRPPKYPSPLSQRKTPNVSKAVDRDDLEDFDEEDMEILRNLTPKKFNLMMQKLAAMRDKMKEKAVVEDLNAKQTDHVVHDTLIRNGATNPNIGATGATSVNNEASKENPVDIDDLPDKVPETQALVQQNSEPSSSQIANKDVQGTIPNLILNSEDVNQDEEGQWTPAKTRTRNQKRIDAMKGVNPSMQPHG</sequence>
<protein>
    <submittedName>
        <fullName evidence="2">Uncharacterized protein</fullName>
    </submittedName>
</protein>
<feature type="compositionally biased region" description="Polar residues" evidence="1">
    <location>
        <begin position="93"/>
        <end position="108"/>
    </location>
</feature>
<reference evidence="2 3" key="1">
    <citation type="submission" date="2024-01" db="EMBL/GenBank/DDBJ databases">
        <title>The genomes of 5 underutilized Papilionoideae crops provide insights into root nodulation and disease resistanc.</title>
        <authorList>
            <person name="Yuan L."/>
        </authorList>
    </citation>
    <scope>NUCLEOTIDE SEQUENCE [LARGE SCALE GENOMIC DNA]</scope>
    <source>
        <strain evidence="2">ZHUSHIDOU_FW_LH</strain>
        <tissue evidence="2">Leaf</tissue>
    </source>
</reference>
<comment type="caution">
    <text evidence="2">The sequence shown here is derived from an EMBL/GenBank/DDBJ whole genome shotgun (WGS) entry which is preliminary data.</text>
</comment>
<evidence type="ECO:0000313" key="3">
    <source>
        <dbReference type="Proteomes" id="UP001372338"/>
    </source>
</evidence>
<dbReference type="AlphaFoldDB" id="A0AAN9E0Z6"/>
<name>A0AAN9E0Z6_CROPI</name>
<gene>
    <name evidence="2" type="ORF">RIF29_38336</name>
</gene>
<dbReference type="EMBL" id="JAYWIO010000008">
    <property type="protein sequence ID" value="KAK7243536.1"/>
    <property type="molecule type" value="Genomic_DNA"/>
</dbReference>
<feature type="region of interest" description="Disordered" evidence="1">
    <location>
        <begin position="93"/>
        <end position="120"/>
    </location>
</feature>
<keyword evidence="3" id="KW-1185">Reference proteome</keyword>